<dbReference type="Proteomes" id="UP001066276">
    <property type="component" value="Chromosome 4_1"/>
</dbReference>
<comment type="caution">
    <text evidence="2">The sequence shown here is derived from an EMBL/GenBank/DDBJ whole genome shotgun (WGS) entry which is preliminary data.</text>
</comment>
<sequence>MADTRPTASLQRARSQQQETDKDRVAEREKKSELVKRGGVGGSEKALLLHSEKRDLSLECLLEETELL</sequence>
<accession>A0AAV7TB84</accession>
<organism evidence="2 3">
    <name type="scientific">Pleurodeles waltl</name>
    <name type="common">Iberian ribbed newt</name>
    <dbReference type="NCBI Taxonomy" id="8319"/>
    <lineage>
        <taxon>Eukaryota</taxon>
        <taxon>Metazoa</taxon>
        <taxon>Chordata</taxon>
        <taxon>Craniata</taxon>
        <taxon>Vertebrata</taxon>
        <taxon>Euteleostomi</taxon>
        <taxon>Amphibia</taxon>
        <taxon>Batrachia</taxon>
        <taxon>Caudata</taxon>
        <taxon>Salamandroidea</taxon>
        <taxon>Salamandridae</taxon>
        <taxon>Pleurodelinae</taxon>
        <taxon>Pleurodeles</taxon>
    </lineage>
</organism>
<name>A0AAV7TB84_PLEWA</name>
<reference evidence="2" key="1">
    <citation type="journal article" date="2022" name="bioRxiv">
        <title>Sequencing and chromosome-scale assembly of the giantPleurodeles waltlgenome.</title>
        <authorList>
            <person name="Brown T."/>
            <person name="Elewa A."/>
            <person name="Iarovenko S."/>
            <person name="Subramanian E."/>
            <person name="Araus A.J."/>
            <person name="Petzold A."/>
            <person name="Susuki M."/>
            <person name="Suzuki K.-i.T."/>
            <person name="Hayashi T."/>
            <person name="Toyoda A."/>
            <person name="Oliveira C."/>
            <person name="Osipova E."/>
            <person name="Leigh N.D."/>
            <person name="Simon A."/>
            <person name="Yun M.H."/>
        </authorList>
    </citation>
    <scope>NUCLEOTIDE SEQUENCE</scope>
    <source>
        <strain evidence="2">20211129_DDA</strain>
        <tissue evidence="2">Liver</tissue>
    </source>
</reference>
<feature type="compositionally biased region" description="Polar residues" evidence="1">
    <location>
        <begin position="1"/>
        <end position="18"/>
    </location>
</feature>
<protein>
    <submittedName>
        <fullName evidence="2">Uncharacterized protein</fullName>
    </submittedName>
</protein>
<feature type="compositionally biased region" description="Basic and acidic residues" evidence="1">
    <location>
        <begin position="19"/>
        <end position="36"/>
    </location>
</feature>
<proteinExistence type="predicted"/>
<keyword evidence="3" id="KW-1185">Reference proteome</keyword>
<evidence type="ECO:0000256" key="1">
    <source>
        <dbReference type="SAM" id="MobiDB-lite"/>
    </source>
</evidence>
<gene>
    <name evidence="2" type="ORF">NDU88_005598</name>
</gene>
<dbReference type="EMBL" id="JANPWB010000007">
    <property type="protein sequence ID" value="KAJ1173772.1"/>
    <property type="molecule type" value="Genomic_DNA"/>
</dbReference>
<evidence type="ECO:0000313" key="3">
    <source>
        <dbReference type="Proteomes" id="UP001066276"/>
    </source>
</evidence>
<evidence type="ECO:0000313" key="2">
    <source>
        <dbReference type="EMBL" id="KAJ1173772.1"/>
    </source>
</evidence>
<feature type="region of interest" description="Disordered" evidence="1">
    <location>
        <begin position="1"/>
        <end position="41"/>
    </location>
</feature>
<dbReference type="AlphaFoldDB" id="A0AAV7TB84"/>